<evidence type="ECO:0000256" key="2">
    <source>
        <dbReference type="PROSITE-ProRule" id="PRU00504"/>
    </source>
</evidence>
<feature type="chain" id="PRO_5002964482" evidence="3">
    <location>
        <begin position="31"/>
        <end position="405"/>
    </location>
</feature>
<evidence type="ECO:0000256" key="3">
    <source>
        <dbReference type="SAM" id="SignalP"/>
    </source>
</evidence>
<keyword evidence="3" id="KW-0732">Signal</keyword>
<dbReference type="KEGG" id="gem:GM21_1192"/>
<dbReference type="HOGENOM" id="CLU_681074_0_0_7"/>
<proteinExistence type="predicted"/>
<reference evidence="4" key="1">
    <citation type="submission" date="2009-07" db="EMBL/GenBank/DDBJ databases">
        <title>Complete sequence of Geobacter sp. M21.</title>
        <authorList>
            <consortium name="US DOE Joint Genome Institute"/>
            <person name="Lucas S."/>
            <person name="Copeland A."/>
            <person name="Lapidus A."/>
            <person name="Glavina del Rio T."/>
            <person name="Dalin E."/>
            <person name="Tice H."/>
            <person name="Bruce D."/>
            <person name="Goodwin L."/>
            <person name="Pitluck S."/>
            <person name="Saunders E."/>
            <person name="Brettin T."/>
            <person name="Detter J.C."/>
            <person name="Han C."/>
            <person name="Larimer F."/>
            <person name="Land M."/>
            <person name="Hauser L."/>
            <person name="Kyrpides N."/>
            <person name="Ovchinnikova G."/>
            <person name="Lovley D."/>
        </authorList>
    </citation>
    <scope>NUCLEOTIDE SEQUENCE [LARGE SCALE GENOMIC DNA]</scope>
    <source>
        <strain evidence="4">M21</strain>
    </source>
</reference>
<protein>
    <submittedName>
        <fullName evidence="4">NHL repeat containing protein</fullName>
    </submittedName>
</protein>
<evidence type="ECO:0000256" key="1">
    <source>
        <dbReference type="ARBA" id="ARBA00022737"/>
    </source>
</evidence>
<dbReference type="PROSITE" id="PS51125">
    <property type="entry name" value="NHL"/>
    <property type="match status" value="2"/>
</dbReference>
<dbReference type="PANTHER" id="PTHR24104">
    <property type="entry name" value="E3 UBIQUITIN-PROTEIN LIGASE NHLRC1-RELATED"/>
    <property type="match status" value="1"/>
</dbReference>
<keyword evidence="1" id="KW-0677">Repeat</keyword>
<gene>
    <name evidence="4" type="ordered locus">GM21_1192</name>
</gene>
<evidence type="ECO:0000313" key="4">
    <source>
        <dbReference type="EMBL" id="ACT17253.1"/>
    </source>
</evidence>
<dbReference type="InterPro" id="IPR011042">
    <property type="entry name" value="6-blade_b-propeller_TolB-like"/>
</dbReference>
<dbReference type="CDD" id="cd05819">
    <property type="entry name" value="NHL"/>
    <property type="match status" value="1"/>
</dbReference>
<dbReference type="EMBL" id="CP001661">
    <property type="protein sequence ID" value="ACT17253.1"/>
    <property type="molecule type" value="Genomic_DNA"/>
</dbReference>
<feature type="repeat" description="NHL" evidence="2">
    <location>
        <begin position="163"/>
        <end position="207"/>
    </location>
</feature>
<dbReference type="Pfam" id="PF01436">
    <property type="entry name" value="NHL"/>
    <property type="match status" value="1"/>
</dbReference>
<dbReference type="GO" id="GO:0008270">
    <property type="term" value="F:zinc ion binding"/>
    <property type="evidence" value="ECO:0007669"/>
    <property type="project" value="UniProtKB-KW"/>
</dbReference>
<dbReference type="OrthoDB" id="5504302at2"/>
<dbReference type="eggNOG" id="COG3391">
    <property type="taxonomic scope" value="Bacteria"/>
</dbReference>
<dbReference type="InterPro" id="IPR050952">
    <property type="entry name" value="TRIM-NHL_E3_ligases"/>
</dbReference>
<feature type="repeat" description="NHL" evidence="2">
    <location>
        <begin position="116"/>
        <end position="159"/>
    </location>
</feature>
<feature type="signal peptide" evidence="3">
    <location>
        <begin position="1"/>
        <end position="30"/>
    </location>
</feature>
<dbReference type="Gene3D" id="2.60.40.10">
    <property type="entry name" value="Immunoglobulins"/>
    <property type="match status" value="1"/>
</dbReference>
<dbReference type="Gene3D" id="2.120.10.30">
    <property type="entry name" value="TolB, C-terminal domain"/>
    <property type="match status" value="3"/>
</dbReference>
<sequence>MLISLQKKVGWAALLLAMLASFSPTTTAMAGTAPVTTVLTPPMYENLSTPVSIAMDPRGFYYVADPRKGTVNKFDLSGKLLQTFRLASAPRAVALDNSGNLLVSLGTSVALVDQQGAQQLLLGSGQGQFQYAVGIAVDARGYIWVADNQAHNVTLFTSAGTVVKTIGGLGNGTGQFDFPVGVSYEKVADQVVVADAGNHRLQFFDAAGNNAFVKSIGSFGSGPLQFQYPVGSGFEYSQAGQLNRMYVADQHLSTVQVLDPAGIGTFLKFIGYSGLVSGTVTNPMAIGFDATNKRLIVVNGNGRLHLFGIDGGVNPGLPQGLVIDPVLTEVKGPSLTITGTFPPNTTVEMQINGIAASEPVSYTSASTWSATFQNLVPGSNVLTAIARDARGYMITKQAIAILYSP</sequence>
<accession>C6E380</accession>
<dbReference type="InterPro" id="IPR013783">
    <property type="entry name" value="Ig-like_fold"/>
</dbReference>
<dbReference type="InterPro" id="IPR001258">
    <property type="entry name" value="NHL_repeat"/>
</dbReference>
<dbReference type="AlphaFoldDB" id="C6E380"/>
<dbReference type="STRING" id="443144.GM21_1192"/>
<name>C6E380_GEOSM</name>
<organism evidence="4">
    <name type="scientific">Geobacter sp. (strain M21)</name>
    <dbReference type="NCBI Taxonomy" id="443144"/>
    <lineage>
        <taxon>Bacteria</taxon>
        <taxon>Pseudomonadati</taxon>
        <taxon>Thermodesulfobacteriota</taxon>
        <taxon>Desulfuromonadia</taxon>
        <taxon>Geobacterales</taxon>
        <taxon>Geobacteraceae</taxon>
        <taxon>Geobacter</taxon>
    </lineage>
</organism>
<dbReference type="SUPFAM" id="SSF101898">
    <property type="entry name" value="NHL repeat"/>
    <property type="match status" value="1"/>
</dbReference>
<dbReference type="PANTHER" id="PTHR24104:SF25">
    <property type="entry name" value="PROTEIN LIN-41"/>
    <property type="match status" value="1"/>
</dbReference>